<name>A0A7K0CVM3_9NOCA</name>
<reference evidence="3 4" key="1">
    <citation type="submission" date="2019-10" db="EMBL/GenBank/DDBJ databases">
        <title>Nocardia macrotermitis sp. nov. and Nocardia aurantia sp. nov., isolated from the gut of fungus growing-termite Macrotermes natalensis.</title>
        <authorList>
            <person name="Benndorf R."/>
            <person name="Schwitalla J."/>
            <person name="Martin K."/>
            <person name="De Beer W."/>
            <person name="Kaster A.-K."/>
            <person name="Vollmers J."/>
            <person name="Poulsen M."/>
            <person name="Beemelmanns C."/>
        </authorList>
    </citation>
    <scope>NUCLEOTIDE SEQUENCE [LARGE SCALE GENOMIC DNA]</scope>
    <source>
        <strain evidence="3 4">RB20</strain>
    </source>
</reference>
<keyword evidence="4" id="KW-1185">Reference proteome</keyword>
<dbReference type="InterPro" id="IPR000387">
    <property type="entry name" value="Tyr_Pase_dom"/>
</dbReference>
<dbReference type="SUPFAM" id="SSF52799">
    <property type="entry name" value="(Phosphotyrosine protein) phosphatases II"/>
    <property type="match status" value="1"/>
</dbReference>
<evidence type="ECO:0000256" key="1">
    <source>
        <dbReference type="SAM" id="SignalP"/>
    </source>
</evidence>
<dbReference type="Proteomes" id="UP000438448">
    <property type="component" value="Unassembled WGS sequence"/>
</dbReference>
<gene>
    <name evidence="3" type="ORF">NRB20_06100</name>
</gene>
<dbReference type="RefSeq" id="WP_153407572.1">
    <property type="nucleotide sequence ID" value="NZ_WEGK01000001.1"/>
</dbReference>
<feature type="signal peptide" evidence="1">
    <location>
        <begin position="1"/>
        <end position="29"/>
    </location>
</feature>
<evidence type="ECO:0000313" key="4">
    <source>
        <dbReference type="Proteomes" id="UP000438448"/>
    </source>
</evidence>
<dbReference type="InterPro" id="IPR029021">
    <property type="entry name" value="Prot-tyrosine_phosphatase-like"/>
</dbReference>
<organism evidence="3 4">
    <name type="scientific">Nocardia macrotermitis</name>
    <dbReference type="NCBI Taxonomy" id="2585198"/>
    <lineage>
        <taxon>Bacteria</taxon>
        <taxon>Bacillati</taxon>
        <taxon>Actinomycetota</taxon>
        <taxon>Actinomycetes</taxon>
        <taxon>Mycobacteriales</taxon>
        <taxon>Nocardiaceae</taxon>
        <taxon>Nocardia</taxon>
    </lineage>
</organism>
<dbReference type="AlphaFoldDB" id="A0A7K0CVM3"/>
<evidence type="ECO:0000313" key="3">
    <source>
        <dbReference type="EMBL" id="MQY17546.1"/>
    </source>
</evidence>
<feature type="domain" description="Tyrosine specific protein phosphatases" evidence="2">
    <location>
        <begin position="158"/>
        <end position="220"/>
    </location>
</feature>
<dbReference type="GO" id="GO:0004721">
    <property type="term" value="F:phosphoprotein phosphatase activity"/>
    <property type="evidence" value="ECO:0007669"/>
    <property type="project" value="InterPro"/>
</dbReference>
<comment type="caution">
    <text evidence="3">The sequence shown here is derived from an EMBL/GenBank/DDBJ whole genome shotgun (WGS) entry which is preliminary data.</text>
</comment>
<dbReference type="OrthoDB" id="1188001at2"/>
<feature type="chain" id="PRO_5029889659" description="Tyrosine specific protein phosphatases domain-containing protein" evidence="1">
    <location>
        <begin position="30"/>
        <end position="269"/>
    </location>
</feature>
<evidence type="ECO:0000259" key="2">
    <source>
        <dbReference type="PROSITE" id="PS50056"/>
    </source>
</evidence>
<dbReference type="PROSITE" id="PS50056">
    <property type="entry name" value="TYR_PHOSPHATASE_2"/>
    <property type="match status" value="1"/>
</dbReference>
<dbReference type="EMBL" id="WEGK01000001">
    <property type="protein sequence ID" value="MQY17546.1"/>
    <property type="molecule type" value="Genomic_DNA"/>
</dbReference>
<dbReference type="Pfam" id="PF13350">
    <property type="entry name" value="Y_phosphatase3"/>
    <property type="match status" value="1"/>
</dbReference>
<proteinExistence type="predicted"/>
<sequence length="269" mass="28441">MGHRSIRVTAAVVAAATIALGPAVGTALAADPPAATASVLDTTTQRALPLQGVANARDLGGYRTADGRVVRTGLVFRTGDLSKATSADLGALTARKVRYIDDLRTSYERMLSPDRVPAGATANWDDIIGQAPPQVLASSMFAGSDLYQAFITAPGANQSFANVLRDIARTPGEAVLYHCSAGKDRTGWMSAVLLTVLGVDRKTVDYDFMLSNYYRNARPGDMVNGVSQSALDAAFAQVDKSYGSFDNYVHQGLKLTNADVAALKAKLLR</sequence>
<dbReference type="Gene3D" id="3.90.190.10">
    <property type="entry name" value="Protein tyrosine phosphatase superfamily"/>
    <property type="match status" value="1"/>
</dbReference>
<accession>A0A7K0CVM3</accession>
<dbReference type="InterPro" id="IPR026893">
    <property type="entry name" value="Tyr/Ser_Pase_IphP-type"/>
</dbReference>
<keyword evidence="1" id="KW-0732">Signal</keyword>
<protein>
    <recommendedName>
        <fullName evidence="2">Tyrosine specific protein phosphatases domain-containing protein</fullName>
    </recommendedName>
</protein>